<evidence type="ECO:0000259" key="2">
    <source>
        <dbReference type="Pfam" id="PF10881"/>
    </source>
</evidence>
<organism evidence="3 4">
    <name type="scientific">Nitrosomonas ureae</name>
    <dbReference type="NCBI Taxonomy" id="44577"/>
    <lineage>
        <taxon>Bacteria</taxon>
        <taxon>Pseudomonadati</taxon>
        <taxon>Pseudomonadota</taxon>
        <taxon>Betaproteobacteria</taxon>
        <taxon>Nitrosomonadales</taxon>
        <taxon>Nitrosomonadaceae</taxon>
        <taxon>Nitrosomonas</taxon>
    </lineage>
</organism>
<dbReference type="AlphaFoldDB" id="A0A2T5I782"/>
<evidence type="ECO:0000313" key="3">
    <source>
        <dbReference type="EMBL" id="PTQ79691.1"/>
    </source>
</evidence>
<evidence type="ECO:0000313" key="4">
    <source>
        <dbReference type="Proteomes" id="UP000244110"/>
    </source>
</evidence>
<feature type="transmembrane region" description="Helical" evidence="1">
    <location>
        <begin position="20"/>
        <end position="42"/>
    </location>
</feature>
<accession>A0A2T5I782</accession>
<dbReference type="EMBL" id="QAOL01000046">
    <property type="protein sequence ID" value="PTQ79691.1"/>
    <property type="molecule type" value="Genomic_DNA"/>
</dbReference>
<dbReference type="InterPro" id="IPR024402">
    <property type="entry name" value="DUF2726"/>
</dbReference>
<sequence length="181" mass="21584">MDIYSSLSRAFTDIVLKNPQLINTLFFIFSIFFFACVVKFIFRNHSINYKYQSLGRMFSKAEFLFYFILKQSLKDDYQIFAKVRIADILTPDYSLTQRNWKSAFYKITSKHFDYVLCDKDTLAIVAAIELDDKTHKLRKVRSRDIFVQRACETAGLKLIRFQCRSRYSIHEVREQIINHLK</sequence>
<comment type="caution">
    <text evidence="3">The sequence shown here is derived from an EMBL/GenBank/DDBJ whole genome shotgun (WGS) entry which is preliminary data.</text>
</comment>
<gene>
    <name evidence="3" type="ORF">C8R28_10465</name>
</gene>
<dbReference type="Proteomes" id="UP000244110">
    <property type="component" value="Unassembled WGS sequence"/>
</dbReference>
<keyword evidence="1" id="KW-0472">Membrane</keyword>
<dbReference type="RefSeq" id="WP_107787876.1">
    <property type="nucleotide sequence ID" value="NZ_QAOL01000046.1"/>
</dbReference>
<keyword evidence="1" id="KW-0812">Transmembrane</keyword>
<keyword evidence="1" id="KW-1133">Transmembrane helix</keyword>
<dbReference type="PIRSF" id="PIRSF028063">
    <property type="entry name" value="UCP028063"/>
    <property type="match status" value="1"/>
</dbReference>
<name>A0A2T5I782_9PROT</name>
<protein>
    <submittedName>
        <fullName evidence="3">Uncharacterized protein DUF2726</fullName>
    </submittedName>
</protein>
<dbReference type="Pfam" id="PF10881">
    <property type="entry name" value="DUF2726"/>
    <property type="match status" value="1"/>
</dbReference>
<reference evidence="3 4" key="1">
    <citation type="submission" date="2018-04" db="EMBL/GenBank/DDBJ databases">
        <title>Active sludge and wastewater microbial communities from Klosterneuburg, Austria.</title>
        <authorList>
            <person name="Wagner M."/>
        </authorList>
    </citation>
    <scope>NUCLEOTIDE SEQUENCE [LARGE SCALE GENOMIC DNA]</scope>
    <source>
        <strain evidence="3 4">Nm4</strain>
    </source>
</reference>
<dbReference type="InterPro" id="IPR014538">
    <property type="entry name" value="UCP028063_topo_Znf"/>
</dbReference>
<proteinExistence type="predicted"/>
<evidence type="ECO:0000256" key="1">
    <source>
        <dbReference type="SAM" id="Phobius"/>
    </source>
</evidence>
<feature type="domain" description="DUF2726" evidence="2">
    <location>
        <begin position="57"/>
        <end position="178"/>
    </location>
</feature>